<reference evidence="1 2" key="1">
    <citation type="submission" date="2019-07" db="EMBL/GenBank/DDBJ databases">
        <title>Deinococcus detaillus sp. nov., isolated from humus soil in Antarctica.</title>
        <authorList>
            <person name="Zhang K."/>
        </authorList>
    </citation>
    <scope>NUCLEOTIDE SEQUENCE [LARGE SCALE GENOMIC DNA]</scope>
    <source>
        <strain evidence="1 2">H1</strain>
    </source>
</reference>
<dbReference type="EMBL" id="VKDB01000012">
    <property type="protein sequence ID" value="TSA83903.1"/>
    <property type="molecule type" value="Genomic_DNA"/>
</dbReference>
<sequence>MLEAPDSESSAATREAFAKAWAACDMALLPEHVPRWLFLQWLAEQGYLLHGSQQGDITQFEPRTPFDFSPDEFSKRTGVFAASDGIWAMMYALKDRGKVKRILNLALQFKEAADWSPTVYFLSFSLRELSTTTGHEPLTSGFVYVLPSAGFEQMPAYDWPELGTVLEPHWVNPNPVTPLLCIPVTPADFPLPVRLHDAARVDALCADDPWGFPWLDE</sequence>
<evidence type="ECO:0000313" key="2">
    <source>
        <dbReference type="Proteomes" id="UP000316092"/>
    </source>
</evidence>
<protein>
    <submittedName>
        <fullName evidence="1">Uncharacterized protein</fullName>
    </submittedName>
</protein>
<evidence type="ECO:0000313" key="1">
    <source>
        <dbReference type="EMBL" id="TSA83903.1"/>
    </source>
</evidence>
<organism evidence="1 2">
    <name type="scientific">Deinococcus detaillensis</name>
    <dbReference type="NCBI Taxonomy" id="2592048"/>
    <lineage>
        <taxon>Bacteria</taxon>
        <taxon>Thermotogati</taxon>
        <taxon>Deinococcota</taxon>
        <taxon>Deinococci</taxon>
        <taxon>Deinococcales</taxon>
        <taxon>Deinococcaceae</taxon>
        <taxon>Deinococcus</taxon>
    </lineage>
</organism>
<dbReference type="OrthoDB" id="3518779at2"/>
<proteinExistence type="predicted"/>
<keyword evidence="2" id="KW-1185">Reference proteome</keyword>
<gene>
    <name evidence="1" type="ORF">FNU79_11375</name>
</gene>
<accession>A0A553UUN9</accession>
<comment type="caution">
    <text evidence="1">The sequence shown here is derived from an EMBL/GenBank/DDBJ whole genome shotgun (WGS) entry which is preliminary data.</text>
</comment>
<dbReference type="Proteomes" id="UP000316092">
    <property type="component" value="Unassembled WGS sequence"/>
</dbReference>
<dbReference type="AlphaFoldDB" id="A0A553UUN9"/>
<name>A0A553UUN9_9DEIO</name>